<sequence length="330" mass="36702">MNETPNTQSAAAPMQQGMRAVQVLRQRLNDVLIGQSKVVDEVLTVFLAGGHVLLEGVPGTGKTLLVRSLAQTFAGEFRRIQFTPDLMPSDVTGHYRYDAHNNRFELRQGPVFTHLLLADEINRAPAKTQSALLEVMQERSVTLDGNTHRLPSPFMVLATQNPIEQEGTYPLPEAQLDRFMFKVMIGYPNHQDETRMVGAVIASRGNDILNDNTPQHVFQPQQIEQLQKLATRVQVDPQIIDYAVRLVQSTRDWPALSVGAGPRAGIALISCARAYALIAGREYTTPDDIKAVWLPAMRHRVRLSTQMEMEGVHVEQVLNELAASVSAPRL</sequence>
<dbReference type="Gene3D" id="1.10.8.80">
    <property type="entry name" value="Magnesium chelatase subunit I, C-Terminal domain"/>
    <property type="match status" value="1"/>
</dbReference>
<reference evidence="2 3" key="1">
    <citation type="submission" date="2022-02" db="EMBL/GenBank/DDBJ databases">
        <title>Genome sequence data of Kingella unionensis sp. nov. strain CICC 24913 (CCUG 75125).</title>
        <authorList>
            <person name="Xiao M."/>
        </authorList>
    </citation>
    <scope>NUCLEOTIDE SEQUENCE [LARGE SCALE GENOMIC DNA]</scope>
    <source>
        <strain evidence="2 3">CICC 24913</strain>
    </source>
</reference>
<dbReference type="PIRSF" id="PIRSF002849">
    <property type="entry name" value="AAA_ATPase_chaperone_MoxR_prd"/>
    <property type="match status" value="1"/>
</dbReference>
<comment type="caution">
    <text evidence="2">The sequence shown here is derived from an EMBL/GenBank/DDBJ whole genome shotgun (WGS) entry which is preliminary data.</text>
</comment>
<dbReference type="InterPro" id="IPR027417">
    <property type="entry name" value="P-loop_NTPase"/>
</dbReference>
<evidence type="ECO:0000313" key="2">
    <source>
        <dbReference type="EMBL" id="MCG6504589.1"/>
    </source>
</evidence>
<dbReference type="InterPro" id="IPR003593">
    <property type="entry name" value="AAA+_ATPase"/>
</dbReference>
<organism evidence="2 3">
    <name type="scientific">Kingella pumchi</name>
    <dbReference type="NCBI Taxonomy" id="2779506"/>
    <lineage>
        <taxon>Bacteria</taxon>
        <taxon>Pseudomonadati</taxon>
        <taxon>Pseudomonadota</taxon>
        <taxon>Betaproteobacteria</taxon>
        <taxon>Neisseriales</taxon>
        <taxon>Neisseriaceae</taxon>
        <taxon>Kingella</taxon>
    </lineage>
</organism>
<dbReference type="Pfam" id="PF17863">
    <property type="entry name" value="AAA_lid_2"/>
    <property type="match status" value="1"/>
</dbReference>
<evidence type="ECO:0000259" key="1">
    <source>
        <dbReference type="SMART" id="SM00382"/>
    </source>
</evidence>
<dbReference type="EMBL" id="JAKOOW010000032">
    <property type="protein sequence ID" value="MCG6504589.1"/>
    <property type="molecule type" value="Genomic_DNA"/>
</dbReference>
<dbReference type="CDD" id="cd00009">
    <property type="entry name" value="AAA"/>
    <property type="match status" value="1"/>
</dbReference>
<protein>
    <submittedName>
        <fullName evidence="2">MoxR family ATPase</fullName>
    </submittedName>
</protein>
<dbReference type="InterPro" id="IPR041628">
    <property type="entry name" value="ChlI/MoxR_AAA_lid"/>
</dbReference>
<name>A0ABS9NP67_9NEIS</name>
<dbReference type="InterPro" id="IPR050764">
    <property type="entry name" value="CbbQ/NirQ/NorQ/GpvN"/>
</dbReference>
<dbReference type="InterPro" id="IPR011703">
    <property type="entry name" value="ATPase_AAA-3"/>
</dbReference>
<gene>
    <name evidence="2" type="ORF">MB824_08775</name>
</gene>
<evidence type="ECO:0000313" key="3">
    <source>
        <dbReference type="Proteomes" id="UP001298424"/>
    </source>
</evidence>
<dbReference type="Gene3D" id="3.40.50.300">
    <property type="entry name" value="P-loop containing nucleotide triphosphate hydrolases"/>
    <property type="match status" value="1"/>
</dbReference>
<dbReference type="Pfam" id="PF07726">
    <property type="entry name" value="AAA_3"/>
    <property type="match status" value="1"/>
</dbReference>
<dbReference type="PANTHER" id="PTHR42759">
    <property type="entry name" value="MOXR FAMILY PROTEIN"/>
    <property type="match status" value="1"/>
</dbReference>
<dbReference type="Proteomes" id="UP001298424">
    <property type="component" value="Unassembled WGS sequence"/>
</dbReference>
<dbReference type="SMART" id="SM00382">
    <property type="entry name" value="AAA"/>
    <property type="match status" value="1"/>
</dbReference>
<dbReference type="PANTHER" id="PTHR42759:SF1">
    <property type="entry name" value="MAGNESIUM-CHELATASE SUBUNIT CHLD"/>
    <property type="match status" value="1"/>
</dbReference>
<dbReference type="RefSeq" id="WP_238748101.1">
    <property type="nucleotide sequence ID" value="NZ_JAKOOW010000032.1"/>
</dbReference>
<accession>A0ABS9NP67</accession>
<feature type="domain" description="AAA+ ATPase" evidence="1">
    <location>
        <begin position="48"/>
        <end position="189"/>
    </location>
</feature>
<dbReference type="SUPFAM" id="SSF52540">
    <property type="entry name" value="P-loop containing nucleoside triphosphate hydrolases"/>
    <property type="match status" value="1"/>
</dbReference>
<keyword evidence="3" id="KW-1185">Reference proteome</keyword>
<proteinExistence type="predicted"/>